<dbReference type="EMBL" id="AWUE01024203">
    <property type="protein sequence ID" value="OMO51356.1"/>
    <property type="molecule type" value="Genomic_DNA"/>
</dbReference>
<accession>A0A1R3FZY1</accession>
<dbReference type="Proteomes" id="UP000187203">
    <property type="component" value="Unassembled WGS sequence"/>
</dbReference>
<name>A0A1R3FZY1_9ROSI</name>
<evidence type="ECO:0000256" key="1">
    <source>
        <dbReference type="SAM" id="MobiDB-lite"/>
    </source>
</evidence>
<feature type="compositionally biased region" description="Polar residues" evidence="1">
    <location>
        <begin position="17"/>
        <end position="37"/>
    </location>
</feature>
<keyword evidence="3" id="KW-1185">Reference proteome</keyword>
<organism evidence="2 3">
    <name type="scientific">Corchorus olitorius</name>
    <dbReference type="NCBI Taxonomy" id="93759"/>
    <lineage>
        <taxon>Eukaryota</taxon>
        <taxon>Viridiplantae</taxon>
        <taxon>Streptophyta</taxon>
        <taxon>Embryophyta</taxon>
        <taxon>Tracheophyta</taxon>
        <taxon>Spermatophyta</taxon>
        <taxon>Magnoliopsida</taxon>
        <taxon>eudicotyledons</taxon>
        <taxon>Gunneridae</taxon>
        <taxon>Pentapetalae</taxon>
        <taxon>rosids</taxon>
        <taxon>malvids</taxon>
        <taxon>Malvales</taxon>
        <taxon>Malvaceae</taxon>
        <taxon>Grewioideae</taxon>
        <taxon>Apeibeae</taxon>
        <taxon>Corchorus</taxon>
    </lineage>
</organism>
<sequence>MADQPPRQRSFLRKFTPLTQLNASSLPPELRSNSRSS</sequence>
<evidence type="ECO:0000313" key="3">
    <source>
        <dbReference type="Proteomes" id="UP000187203"/>
    </source>
</evidence>
<evidence type="ECO:0000313" key="2">
    <source>
        <dbReference type="EMBL" id="OMO51356.1"/>
    </source>
</evidence>
<protein>
    <submittedName>
        <fullName evidence="2">Uncharacterized protein</fullName>
    </submittedName>
</protein>
<comment type="caution">
    <text evidence="2">The sequence shown here is derived from an EMBL/GenBank/DDBJ whole genome shotgun (WGS) entry which is preliminary data.</text>
</comment>
<proteinExistence type="predicted"/>
<reference evidence="3" key="1">
    <citation type="submission" date="2013-09" db="EMBL/GenBank/DDBJ databases">
        <title>Corchorus olitorius genome sequencing.</title>
        <authorList>
            <person name="Alam M."/>
            <person name="Haque M.S."/>
            <person name="Islam M.S."/>
            <person name="Emdad E.M."/>
            <person name="Islam M.M."/>
            <person name="Ahmed B."/>
            <person name="Halim A."/>
            <person name="Hossen Q.M.M."/>
            <person name="Hossain M.Z."/>
            <person name="Ahmed R."/>
            <person name="Khan M.M."/>
            <person name="Islam R."/>
            <person name="Rashid M.M."/>
            <person name="Khan S.A."/>
            <person name="Rahman M.S."/>
            <person name="Alam M."/>
            <person name="Yahiya A.S."/>
            <person name="Khan M.S."/>
            <person name="Azam M.S."/>
            <person name="Haque T."/>
            <person name="Lashkar M.Z.H."/>
            <person name="Akhand A.I."/>
            <person name="Morshed G."/>
            <person name="Roy S."/>
            <person name="Uddin K.S."/>
            <person name="Rabeya T."/>
            <person name="Hossain A.S."/>
            <person name="Chowdhury A."/>
            <person name="Snigdha A.R."/>
            <person name="Mortoza M.S."/>
            <person name="Matin S.A."/>
            <person name="Hoque S.M.E."/>
            <person name="Islam M.K."/>
            <person name="Roy D.K."/>
            <person name="Haider R."/>
            <person name="Moosa M.M."/>
            <person name="Elias S.M."/>
            <person name="Hasan A.M."/>
            <person name="Jahan S."/>
            <person name="Shafiuddin M."/>
            <person name="Mahmood N."/>
            <person name="Shommy N.S."/>
        </authorList>
    </citation>
    <scope>NUCLEOTIDE SEQUENCE [LARGE SCALE GENOMIC DNA]</scope>
    <source>
        <strain evidence="3">cv. O-4</strain>
    </source>
</reference>
<feature type="region of interest" description="Disordered" evidence="1">
    <location>
        <begin position="1"/>
        <end position="37"/>
    </location>
</feature>
<gene>
    <name evidence="2" type="ORF">COLO4_37702</name>
</gene>
<dbReference type="AlphaFoldDB" id="A0A1R3FZY1"/>